<name>A0A8H2W5V6_9HELO</name>
<sequence>MAGRAEIDASDLVQAVQSGSKVQELVDRIKHNFNLDSIAEDKGCSRVEGVDEFSQSKKIANIVALIVGRPRKTLHSSRGVALLVFQNRTSNLEKIVGKENCGIFIPVDIAGSGEATLEETVLKETNRRTIFKFQTGSELLIIRRCSIWLPAQSTVLCVVRCARKDKRPQTVQVSHSFKCDFLSLLFDLST</sequence>
<proteinExistence type="predicted"/>
<dbReference type="Proteomes" id="UP000624404">
    <property type="component" value="Unassembled WGS sequence"/>
</dbReference>
<protein>
    <submittedName>
        <fullName evidence="1">F77eaddb-ac7d-443e-be13-e5aad7689fce</fullName>
    </submittedName>
</protein>
<organism evidence="1 2">
    <name type="scientific">Sclerotinia trifoliorum</name>
    <dbReference type="NCBI Taxonomy" id="28548"/>
    <lineage>
        <taxon>Eukaryota</taxon>
        <taxon>Fungi</taxon>
        <taxon>Dikarya</taxon>
        <taxon>Ascomycota</taxon>
        <taxon>Pezizomycotina</taxon>
        <taxon>Leotiomycetes</taxon>
        <taxon>Helotiales</taxon>
        <taxon>Sclerotiniaceae</taxon>
        <taxon>Sclerotinia</taxon>
    </lineage>
</organism>
<comment type="caution">
    <text evidence="1">The sequence shown here is derived from an EMBL/GenBank/DDBJ whole genome shotgun (WGS) entry which is preliminary data.</text>
</comment>
<dbReference type="OrthoDB" id="3433205at2759"/>
<evidence type="ECO:0000313" key="2">
    <source>
        <dbReference type="Proteomes" id="UP000624404"/>
    </source>
</evidence>
<reference evidence="1" key="1">
    <citation type="submission" date="2020-10" db="EMBL/GenBank/DDBJ databases">
        <authorList>
            <person name="Kusch S."/>
        </authorList>
    </citation>
    <scope>NUCLEOTIDE SEQUENCE</scope>
    <source>
        <strain evidence="1">SwB9</strain>
    </source>
</reference>
<keyword evidence="2" id="KW-1185">Reference proteome</keyword>
<accession>A0A8H2W5V6</accession>
<evidence type="ECO:0000313" key="1">
    <source>
        <dbReference type="EMBL" id="CAD6452365.1"/>
    </source>
</evidence>
<dbReference type="AlphaFoldDB" id="A0A8H2W5V6"/>
<dbReference type="EMBL" id="CAJHIA010000036">
    <property type="protein sequence ID" value="CAD6452365.1"/>
    <property type="molecule type" value="Genomic_DNA"/>
</dbReference>
<gene>
    <name evidence="1" type="ORF">SCLTRI_LOCUS9729</name>
</gene>